<organism evidence="3 5">
    <name type="scientific">Halobacterium salinarum (strain ATCC 33171 / DSM 3754 / JCM 8978 / NBRC 102687 / NCIMB 764 / 91-R6)</name>
    <dbReference type="NCBI Taxonomy" id="2597657"/>
    <lineage>
        <taxon>Archaea</taxon>
        <taxon>Methanobacteriati</taxon>
        <taxon>Methanobacteriota</taxon>
        <taxon>Stenosarchaea group</taxon>
        <taxon>Halobacteria</taxon>
        <taxon>Halobacteriales</taxon>
        <taxon>Halobacteriaceae</taxon>
        <taxon>Halobacterium</taxon>
    </lineage>
</organism>
<keyword evidence="4" id="KW-0540">Nuclease</keyword>
<dbReference type="Gene3D" id="2.60.40.1240">
    <property type="match status" value="1"/>
</dbReference>
<dbReference type="Proteomes" id="UP000323075">
    <property type="component" value="Unassembled WGS sequence"/>
</dbReference>
<reference evidence="3" key="3">
    <citation type="journal article" name="MicrobiologyOpen">
        <title>Whole-genome comparison between the type strain of Halobacterium salinarum (DSM 3754(T)) and the laboratory strains R1 and NRC-1.</title>
        <authorList>
            <person name="Pfeiffer F."/>
            <person name="Losensky G."/>
            <person name="Marchfelder A."/>
            <person name="Habermann B."/>
            <person name="Dyall-Smith M."/>
        </authorList>
    </citation>
    <scope>NUCLEOTIDE SEQUENCE</scope>
    <source>
        <strain evidence="3">91-R6</strain>
    </source>
</reference>
<dbReference type="InterPro" id="IPR029050">
    <property type="entry name" value="Immunoprotect_excell_Ig-like"/>
</dbReference>
<evidence type="ECO:0000259" key="2">
    <source>
        <dbReference type="Pfam" id="PF04471"/>
    </source>
</evidence>
<dbReference type="EMBL" id="CP038631">
    <property type="protein sequence ID" value="QCC44076.1"/>
    <property type="molecule type" value="Genomic_DNA"/>
</dbReference>
<dbReference type="GO" id="GO:0009307">
    <property type="term" value="P:DNA restriction-modification system"/>
    <property type="evidence" value="ECO:0007669"/>
    <property type="project" value="InterPro"/>
</dbReference>
<dbReference type="GO" id="GO:0004519">
    <property type="term" value="F:endonuclease activity"/>
    <property type="evidence" value="ECO:0007669"/>
    <property type="project" value="UniProtKB-KW"/>
</dbReference>
<protein>
    <submittedName>
        <fullName evidence="4">Restriction endonuclease</fullName>
    </submittedName>
    <submittedName>
        <fullName evidence="3">Restriction system mrr-like protein</fullName>
    </submittedName>
</protein>
<feature type="domain" description="Restriction endonuclease type IV Mrr" evidence="2">
    <location>
        <begin position="3"/>
        <end position="110"/>
    </location>
</feature>
<reference evidence="3 5" key="1">
    <citation type="journal article" date="2019" name="Microbiol. Resour. Announc.">
        <title>The Genome Sequence of the Halobacterium salinarum Type Strain Is Closely Related to That of Laboratory Strains NRC-1 and R1.</title>
        <authorList>
            <person name="Pfeiffer F."/>
            <person name="Marchfelder A."/>
            <person name="Habermann B."/>
            <person name="Dyall-Smith M.L."/>
        </authorList>
    </citation>
    <scope>NUCLEOTIDE SEQUENCE [LARGE SCALE GENOMIC DNA]</scope>
    <source>
        <strain evidence="3">91-R6</strain>
        <strain evidence="5">ATCC 33171 / DSM 3754 / JCM 8978 / NBRC 102687 / NCIMB 764 / 91-R6</strain>
    </source>
</reference>
<keyword evidence="4" id="KW-0378">Hydrolase</keyword>
<gene>
    <name evidence="4" type="ORF">APQ99_01522</name>
    <name evidence="3" type="ORF">HBSAL_01720</name>
</gene>
<evidence type="ECO:0000313" key="5">
    <source>
        <dbReference type="Proteomes" id="UP000296216"/>
    </source>
</evidence>
<accession>A0A4D6GSG2</accession>
<evidence type="ECO:0000256" key="1">
    <source>
        <dbReference type="ARBA" id="ARBA00022729"/>
    </source>
</evidence>
<evidence type="ECO:0000313" key="6">
    <source>
        <dbReference type="Proteomes" id="UP000323075"/>
    </source>
</evidence>
<dbReference type="RefSeq" id="WP_010902088.1">
    <property type="nucleotide sequence ID" value="NZ_VRYN01000002.1"/>
</dbReference>
<dbReference type="EMBL" id="VRYN01000002">
    <property type="protein sequence ID" value="TYO76879.1"/>
    <property type="molecule type" value="Genomic_DNA"/>
</dbReference>
<sequence length="326" mass="34017">MFDEMQASAFPEFLAAFWAEKGWETSVTENDDGTYLVAGDKDSGTRGLMGVRPDDGTEVDASEVEDFLAFCDKQGVDVRVMATLGRFTTGARTAADSEDIHLLDPNELANSVREEGVEEMVTEYTGGGGGGGGRLPSLPVSVPTGVPVIPILVAALVVAAAVFVGPTLLGSVPFVDELRAGSASGQPITALSLSDADAPTATVRWTAQPRGEIRNYTAPAGQTFVVVAFEATATGSEPVTIRDETVALAANGTFRSPQSFTNASTAFRAAQLPKQVPANGTARGIVVFQAPADFDGATLVERYGGPGLRFQRADDLSTDVASFRSS</sequence>
<evidence type="ECO:0000313" key="4">
    <source>
        <dbReference type="EMBL" id="TYO76879.1"/>
    </source>
</evidence>
<evidence type="ECO:0000313" key="3">
    <source>
        <dbReference type="EMBL" id="QCC44076.1"/>
    </source>
</evidence>
<dbReference type="InterPro" id="IPR007560">
    <property type="entry name" value="Restrct_endonuc_IV_Mrr"/>
</dbReference>
<keyword evidence="1" id="KW-0732">Signal</keyword>
<dbReference type="Pfam" id="PF04471">
    <property type="entry name" value="Mrr_cat"/>
    <property type="match status" value="1"/>
</dbReference>
<reference evidence="4 6" key="2">
    <citation type="submission" date="2019-07" db="EMBL/GenBank/DDBJ databases">
        <title>Genomic Encyclopedia of Archaeal and Bacterial Type Strains, Phase II (KMG-II): from individual species to whole genera.</title>
        <authorList>
            <person name="Goeker M."/>
        </authorList>
    </citation>
    <scope>NUCLEOTIDE SEQUENCE [LARGE SCALE GENOMIC DNA]</scope>
    <source>
        <strain evidence="4 6">DSM 3754</strain>
    </source>
</reference>
<keyword evidence="4" id="KW-0255">Endonuclease</keyword>
<proteinExistence type="predicted"/>
<dbReference type="GO" id="GO:0003677">
    <property type="term" value="F:DNA binding"/>
    <property type="evidence" value="ECO:0007669"/>
    <property type="project" value="InterPro"/>
</dbReference>
<dbReference type="GeneID" id="68693153"/>
<dbReference type="AlphaFoldDB" id="A0A4D6GSG2"/>
<dbReference type="Proteomes" id="UP000296216">
    <property type="component" value="Chromosome"/>
</dbReference>
<name>A0A4D6GSG2_HALS9</name>